<dbReference type="NCBIfam" id="TIGR00577">
    <property type="entry name" value="fpg"/>
    <property type="match status" value="1"/>
</dbReference>
<evidence type="ECO:0000256" key="12">
    <source>
        <dbReference type="ARBA" id="ARBA00022833"/>
    </source>
</evidence>
<evidence type="ECO:0000256" key="14">
    <source>
        <dbReference type="ARBA" id="ARBA00023204"/>
    </source>
</evidence>
<keyword evidence="17 23" id="KW-0326">Glycosidase</keyword>
<dbReference type="InterPro" id="IPR015886">
    <property type="entry name" value="H2TH_FPG"/>
</dbReference>
<keyword evidence="12" id="KW-0862">Zinc</keyword>
<keyword evidence="9" id="KW-0227">DNA damage</keyword>
<evidence type="ECO:0000256" key="1">
    <source>
        <dbReference type="ARBA" id="ARBA00001668"/>
    </source>
</evidence>
<keyword evidence="11 23" id="KW-0378">Hydrolase</keyword>
<evidence type="ECO:0000256" key="15">
    <source>
        <dbReference type="ARBA" id="ARBA00023239"/>
    </source>
</evidence>
<dbReference type="Proteomes" id="UP000273405">
    <property type="component" value="Unassembled WGS sequence"/>
</dbReference>
<evidence type="ECO:0000256" key="20">
    <source>
        <dbReference type="PROSITE-ProRule" id="PRU00391"/>
    </source>
</evidence>
<dbReference type="PANTHER" id="PTHR22993">
    <property type="entry name" value="FORMAMIDOPYRIMIDINE-DNA GLYCOSYLASE"/>
    <property type="match status" value="1"/>
</dbReference>
<dbReference type="CDD" id="cd08966">
    <property type="entry name" value="EcFpg-like_N"/>
    <property type="match status" value="1"/>
</dbReference>
<dbReference type="PROSITE" id="PS51068">
    <property type="entry name" value="FPG_CAT"/>
    <property type="match status" value="1"/>
</dbReference>
<dbReference type="Pfam" id="PF01149">
    <property type="entry name" value="Fapy_DNA_glyco"/>
    <property type="match status" value="1"/>
</dbReference>
<dbReference type="GO" id="GO:0008270">
    <property type="term" value="F:zinc ion binding"/>
    <property type="evidence" value="ECO:0007669"/>
    <property type="project" value="UniProtKB-KW"/>
</dbReference>
<evidence type="ECO:0000256" key="17">
    <source>
        <dbReference type="ARBA" id="ARBA00023295"/>
    </source>
</evidence>
<protein>
    <recommendedName>
        <fullName evidence="7">Formamidopyrimidine-DNA glycosylase</fullName>
        <ecNumber evidence="5">3.2.2.23</ecNumber>
        <ecNumber evidence="6">4.2.99.18</ecNumber>
    </recommendedName>
    <alternativeName>
        <fullName evidence="18">DNA-(apurinic or apyrimidinic site) lyase MutM</fullName>
    </alternativeName>
</protein>
<keyword evidence="13" id="KW-0238">DNA-binding</keyword>
<keyword evidence="16" id="KW-0511">Multifunctional enzyme</keyword>
<accession>A0A3A8NYB4</accession>
<dbReference type="Gene3D" id="3.20.190.10">
    <property type="entry name" value="MutM-like, N-terminal"/>
    <property type="match status" value="1"/>
</dbReference>
<evidence type="ECO:0000256" key="19">
    <source>
        <dbReference type="ARBA" id="ARBA00044632"/>
    </source>
</evidence>
<comment type="similarity">
    <text evidence="3">Belongs to the FPG family.</text>
</comment>
<keyword evidence="10 20" id="KW-0863">Zinc-finger</keyword>
<dbReference type="GO" id="GO:0006284">
    <property type="term" value="P:base-excision repair"/>
    <property type="evidence" value="ECO:0007669"/>
    <property type="project" value="InterPro"/>
</dbReference>
<dbReference type="OrthoDB" id="9800855at2"/>
<feature type="domain" description="Formamidopyrimidine-DNA glycosylase catalytic" evidence="22">
    <location>
        <begin position="35"/>
        <end position="148"/>
    </location>
</feature>
<dbReference type="EC" id="4.2.99.18" evidence="6"/>
<dbReference type="PANTHER" id="PTHR22993:SF9">
    <property type="entry name" value="FORMAMIDOPYRIMIDINE-DNA GLYCOSYLASE"/>
    <property type="match status" value="1"/>
</dbReference>
<dbReference type="PROSITE" id="PS51066">
    <property type="entry name" value="ZF_FPG_2"/>
    <property type="match status" value="1"/>
</dbReference>
<dbReference type="SUPFAM" id="SSF57716">
    <property type="entry name" value="Glucocorticoid receptor-like (DNA-binding domain)"/>
    <property type="match status" value="1"/>
</dbReference>
<dbReference type="InterPro" id="IPR035937">
    <property type="entry name" value="FPG_N"/>
</dbReference>
<sequence length="318" mass="35082">MPDGRTRRPPSGGQPVALPRILPTFQCVGEDARVAEVPEVEIIVRDLKQAVVGRRFVDAQVLVPTAVRFASPEDFIQKLRGRRVLAADRRAKFMLLTLDEGQTLALHFMLWGELALRPVGSERPPATLVVLTLEGDDELQFSDTLGYARVALGPTQWLAAQLKLEELGPEALDDTFTPELLARLLRRRRSPLKTVLLNQRVLAGLGNRDADESLWASGIDPRRLASSLSPSEIIRLHRGIRDVLEEGLRLRGTQRDLFGVKGKALHRRNIFGKPGAPCPRCTTPVSHQRVGGRNTHWCAQCQPADGPAPEAPAQTSLL</sequence>
<evidence type="ECO:0000256" key="16">
    <source>
        <dbReference type="ARBA" id="ARBA00023268"/>
    </source>
</evidence>
<proteinExistence type="inferred from homology"/>
<dbReference type="InterPro" id="IPR010663">
    <property type="entry name" value="Znf_FPG/IleRS"/>
</dbReference>
<dbReference type="AlphaFoldDB" id="A0A3A8NYB4"/>
<keyword evidence="14" id="KW-0234">DNA repair</keyword>
<dbReference type="Pfam" id="PF06827">
    <property type="entry name" value="zf-FPG_IleRS"/>
    <property type="match status" value="1"/>
</dbReference>
<dbReference type="InterPro" id="IPR012319">
    <property type="entry name" value="FPG_cat"/>
</dbReference>
<comment type="subunit">
    <text evidence="4">Monomer.</text>
</comment>
<keyword evidence="8" id="KW-0479">Metal-binding</keyword>
<dbReference type="EMBL" id="RAWG01000013">
    <property type="protein sequence ID" value="RKH47231.1"/>
    <property type="molecule type" value="Genomic_DNA"/>
</dbReference>
<comment type="catalytic activity">
    <reaction evidence="19">
        <text>2'-deoxyribonucleotide-(2'-deoxyribose 5'-phosphate)-2'-deoxyribonucleotide-DNA = a 3'-end 2'-deoxyribonucleotide-(2,3-dehydro-2,3-deoxyribose 5'-phosphate)-DNA + a 5'-end 5'-phospho-2'-deoxyribonucleoside-DNA + H(+)</text>
        <dbReference type="Rhea" id="RHEA:66592"/>
        <dbReference type="Rhea" id="RHEA-COMP:13180"/>
        <dbReference type="Rhea" id="RHEA-COMP:16897"/>
        <dbReference type="Rhea" id="RHEA-COMP:17067"/>
        <dbReference type="ChEBI" id="CHEBI:15378"/>
        <dbReference type="ChEBI" id="CHEBI:136412"/>
        <dbReference type="ChEBI" id="CHEBI:157695"/>
        <dbReference type="ChEBI" id="CHEBI:167181"/>
        <dbReference type="EC" id="4.2.99.18"/>
    </reaction>
</comment>
<dbReference type="EC" id="3.2.2.23" evidence="5"/>
<evidence type="ECO:0000256" key="10">
    <source>
        <dbReference type="ARBA" id="ARBA00022771"/>
    </source>
</evidence>
<dbReference type="GO" id="GO:0003684">
    <property type="term" value="F:damaged DNA binding"/>
    <property type="evidence" value="ECO:0007669"/>
    <property type="project" value="InterPro"/>
</dbReference>
<organism evidence="23 24">
    <name type="scientific">Corallococcus sicarius</name>
    <dbReference type="NCBI Taxonomy" id="2316726"/>
    <lineage>
        <taxon>Bacteria</taxon>
        <taxon>Pseudomonadati</taxon>
        <taxon>Myxococcota</taxon>
        <taxon>Myxococcia</taxon>
        <taxon>Myxococcales</taxon>
        <taxon>Cystobacterineae</taxon>
        <taxon>Myxococcaceae</taxon>
        <taxon>Corallococcus</taxon>
    </lineage>
</organism>
<evidence type="ECO:0000256" key="5">
    <source>
        <dbReference type="ARBA" id="ARBA00012024"/>
    </source>
</evidence>
<dbReference type="SMART" id="SM01232">
    <property type="entry name" value="H2TH"/>
    <property type="match status" value="1"/>
</dbReference>
<evidence type="ECO:0000259" key="21">
    <source>
        <dbReference type="PROSITE" id="PS51066"/>
    </source>
</evidence>
<evidence type="ECO:0000313" key="23">
    <source>
        <dbReference type="EMBL" id="RKH47231.1"/>
    </source>
</evidence>
<comment type="catalytic activity">
    <reaction evidence="1">
        <text>Hydrolysis of DNA containing ring-opened 7-methylguanine residues, releasing 2,6-diamino-4-hydroxy-5-(N-methyl)formamidopyrimidine.</text>
        <dbReference type="EC" id="3.2.2.23"/>
    </reaction>
</comment>
<evidence type="ECO:0000313" key="24">
    <source>
        <dbReference type="Proteomes" id="UP000273405"/>
    </source>
</evidence>
<dbReference type="GO" id="GO:0140078">
    <property type="term" value="F:class I DNA-(apurinic or apyrimidinic site) endonuclease activity"/>
    <property type="evidence" value="ECO:0007669"/>
    <property type="project" value="UniProtKB-EC"/>
</dbReference>
<evidence type="ECO:0000256" key="7">
    <source>
        <dbReference type="ARBA" id="ARBA00016240"/>
    </source>
</evidence>
<dbReference type="GO" id="GO:0034039">
    <property type="term" value="F:8-oxo-7,8-dihydroguanine DNA N-glycosylase activity"/>
    <property type="evidence" value="ECO:0007669"/>
    <property type="project" value="TreeGrafter"/>
</dbReference>
<keyword evidence="15" id="KW-0456">Lyase</keyword>
<dbReference type="SMART" id="SM00898">
    <property type="entry name" value="Fapy_DNA_glyco"/>
    <property type="match status" value="1"/>
</dbReference>
<evidence type="ECO:0000256" key="4">
    <source>
        <dbReference type="ARBA" id="ARBA00011245"/>
    </source>
</evidence>
<evidence type="ECO:0000256" key="13">
    <source>
        <dbReference type="ARBA" id="ARBA00023125"/>
    </source>
</evidence>
<evidence type="ECO:0000256" key="18">
    <source>
        <dbReference type="ARBA" id="ARBA00030638"/>
    </source>
</evidence>
<dbReference type="Pfam" id="PF06831">
    <property type="entry name" value="H2TH"/>
    <property type="match status" value="1"/>
</dbReference>
<dbReference type="Gene3D" id="1.10.8.50">
    <property type="match status" value="1"/>
</dbReference>
<name>A0A3A8NYB4_9BACT</name>
<dbReference type="InterPro" id="IPR000214">
    <property type="entry name" value="Znf_DNA_glyclase/AP_lyase"/>
</dbReference>
<evidence type="ECO:0000256" key="6">
    <source>
        <dbReference type="ARBA" id="ARBA00012720"/>
    </source>
</evidence>
<evidence type="ECO:0000256" key="11">
    <source>
        <dbReference type="ARBA" id="ARBA00022801"/>
    </source>
</evidence>
<evidence type="ECO:0000259" key="22">
    <source>
        <dbReference type="PROSITE" id="PS51068"/>
    </source>
</evidence>
<evidence type="ECO:0000256" key="8">
    <source>
        <dbReference type="ARBA" id="ARBA00022723"/>
    </source>
</evidence>
<comment type="caution">
    <text evidence="23">The sequence shown here is derived from an EMBL/GenBank/DDBJ whole genome shotgun (WGS) entry which is preliminary data.</text>
</comment>
<dbReference type="SUPFAM" id="SSF46946">
    <property type="entry name" value="S13-like H2TH domain"/>
    <property type="match status" value="1"/>
</dbReference>
<reference evidence="24" key="1">
    <citation type="submission" date="2018-09" db="EMBL/GenBank/DDBJ databases">
        <authorList>
            <person name="Livingstone P.G."/>
            <person name="Whitworth D.E."/>
        </authorList>
    </citation>
    <scope>NUCLEOTIDE SEQUENCE [LARGE SCALE GENOMIC DNA]</scope>
    <source>
        <strain evidence="24">CA040B</strain>
    </source>
</reference>
<keyword evidence="24" id="KW-1185">Reference proteome</keyword>
<dbReference type="InterPro" id="IPR010979">
    <property type="entry name" value="Ribosomal_uS13-like_H2TH"/>
</dbReference>
<feature type="domain" description="FPG-type" evidence="21">
    <location>
        <begin position="269"/>
        <end position="303"/>
    </location>
</feature>
<comment type="cofactor">
    <cofactor evidence="2">
        <name>Zn(2+)</name>
        <dbReference type="ChEBI" id="CHEBI:29105"/>
    </cofactor>
</comment>
<dbReference type="InterPro" id="IPR020629">
    <property type="entry name" value="FPG_Glyclase"/>
</dbReference>
<evidence type="ECO:0000256" key="2">
    <source>
        <dbReference type="ARBA" id="ARBA00001947"/>
    </source>
</evidence>
<gene>
    <name evidence="23" type="primary">mutM</name>
    <name evidence="23" type="ORF">D7X12_03485</name>
</gene>
<dbReference type="SUPFAM" id="SSF81624">
    <property type="entry name" value="N-terminal domain of MutM-like DNA repair proteins"/>
    <property type="match status" value="1"/>
</dbReference>
<dbReference type="FunFam" id="1.10.8.50:FF:000003">
    <property type="entry name" value="Formamidopyrimidine-DNA glycosylase"/>
    <property type="match status" value="1"/>
</dbReference>
<evidence type="ECO:0000256" key="9">
    <source>
        <dbReference type="ARBA" id="ARBA00022763"/>
    </source>
</evidence>
<evidence type="ECO:0000256" key="3">
    <source>
        <dbReference type="ARBA" id="ARBA00009409"/>
    </source>
</evidence>